<dbReference type="Gene3D" id="1.10.10.10">
    <property type="entry name" value="Winged helix-like DNA-binding domain superfamily/Winged helix DNA-binding domain"/>
    <property type="match status" value="1"/>
</dbReference>
<dbReference type="InterPro" id="IPR036388">
    <property type="entry name" value="WH-like_DNA-bd_sf"/>
</dbReference>
<keyword evidence="1 2" id="KW-0238">DNA-binding</keyword>
<dbReference type="GO" id="GO:0000160">
    <property type="term" value="P:phosphorelay signal transduction system"/>
    <property type="evidence" value="ECO:0007669"/>
    <property type="project" value="InterPro"/>
</dbReference>
<feature type="DNA-binding region" description="OmpR/PhoB-type" evidence="2">
    <location>
        <begin position="1"/>
        <end position="56"/>
    </location>
</feature>
<dbReference type="Pfam" id="PF00486">
    <property type="entry name" value="Trans_reg_C"/>
    <property type="match status" value="1"/>
</dbReference>
<dbReference type="InterPro" id="IPR016032">
    <property type="entry name" value="Sig_transdc_resp-reg_C-effctor"/>
</dbReference>
<dbReference type="OrthoDB" id="9787103at2"/>
<evidence type="ECO:0000313" key="5">
    <source>
        <dbReference type="Proteomes" id="UP000241229"/>
    </source>
</evidence>
<dbReference type="EMBL" id="PXYK01000023">
    <property type="protein sequence ID" value="PSJ56145.1"/>
    <property type="molecule type" value="Genomic_DNA"/>
</dbReference>
<evidence type="ECO:0000256" key="1">
    <source>
        <dbReference type="ARBA" id="ARBA00023125"/>
    </source>
</evidence>
<sequence>MLSRDRLSQLAHSRDLYPGDRSIDIRITRLRKKIEFDPDKPRVLLTVRSECRHAEGGGTSRDEQRAICKAPPQSQLTLDCRRDLDRFQLSFRSLIAPRQVP</sequence>
<proteinExistence type="predicted"/>
<dbReference type="GO" id="GO:0003677">
    <property type="term" value="F:DNA binding"/>
    <property type="evidence" value="ECO:0007669"/>
    <property type="project" value="UniProtKB-UniRule"/>
</dbReference>
<dbReference type="PROSITE" id="PS51755">
    <property type="entry name" value="OMPR_PHOB"/>
    <property type="match status" value="1"/>
</dbReference>
<protein>
    <recommendedName>
        <fullName evidence="3">OmpR/PhoB-type domain-containing protein</fullName>
    </recommendedName>
</protein>
<evidence type="ECO:0000313" key="4">
    <source>
        <dbReference type="EMBL" id="PSJ56145.1"/>
    </source>
</evidence>
<evidence type="ECO:0000259" key="3">
    <source>
        <dbReference type="PROSITE" id="PS51755"/>
    </source>
</evidence>
<comment type="caution">
    <text evidence="4">The sequence shown here is derived from an EMBL/GenBank/DDBJ whole genome shotgun (WGS) entry which is preliminary data.</text>
</comment>
<feature type="domain" description="OmpR/PhoB-type" evidence="3">
    <location>
        <begin position="1"/>
        <end position="56"/>
    </location>
</feature>
<dbReference type="SUPFAM" id="SSF46894">
    <property type="entry name" value="C-terminal effector domain of the bipartite response regulators"/>
    <property type="match status" value="1"/>
</dbReference>
<name>A0A2P7S0Z7_9HYPH</name>
<dbReference type="Proteomes" id="UP000241229">
    <property type="component" value="Unassembled WGS sequence"/>
</dbReference>
<keyword evidence="5" id="KW-1185">Reference proteome</keyword>
<organism evidence="4 5">
    <name type="scientific">Kumtagia ephedrae</name>
    <dbReference type="NCBI Taxonomy" id="2116701"/>
    <lineage>
        <taxon>Bacteria</taxon>
        <taxon>Pseudomonadati</taxon>
        <taxon>Pseudomonadota</taxon>
        <taxon>Alphaproteobacteria</taxon>
        <taxon>Hyphomicrobiales</taxon>
        <taxon>Phyllobacteriaceae</taxon>
        <taxon>Kumtagia</taxon>
    </lineage>
</organism>
<dbReference type="GO" id="GO:0006355">
    <property type="term" value="P:regulation of DNA-templated transcription"/>
    <property type="evidence" value="ECO:0007669"/>
    <property type="project" value="InterPro"/>
</dbReference>
<gene>
    <name evidence="4" type="ORF">C7I84_21480</name>
</gene>
<dbReference type="AlphaFoldDB" id="A0A2P7S0Z7"/>
<reference evidence="4 5" key="1">
    <citation type="submission" date="2018-03" db="EMBL/GenBank/DDBJ databases">
        <title>The draft genome of Mesorhizobium sp. 6GN-30.</title>
        <authorList>
            <person name="Liu L."/>
            <person name="Li L."/>
            <person name="Wang T."/>
            <person name="Zhang X."/>
            <person name="Liang L."/>
        </authorList>
    </citation>
    <scope>NUCLEOTIDE SEQUENCE [LARGE SCALE GENOMIC DNA]</scope>
    <source>
        <strain evidence="4 5">6GN30</strain>
    </source>
</reference>
<dbReference type="RefSeq" id="WP_106774270.1">
    <property type="nucleotide sequence ID" value="NZ_PXYK01000023.1"/>
</dbReference>
<dbReference type="InterPro" id="IPR001867">
    <property type="entry name" value="OmpR/PhoB-type_DNA-bd"/>
</dbReference>
<accession>A0A2P7S0Z7</accession>
<evidence type="ECO:0000256" key="2">
    <source>
        <dbReference type="PROSITE-ProRule" id="PRU01091"/>
    </source>
</evidence>